<gene>
    <name evidence="2" type="ORF">DEO72_LG10g2085</name>
</gene>
<keyword evidence="1" id="KW-0472">Membrane</keyword>
<accession>A0A4D6NAH2</accession>
<feature type="transmembrane region" description="Helical" evidence="1">
    <location>
        <begin position="36"/>
        <end position="55"/>
    </location>
</feature>
<evidence type="ECO:0000313" key="2">
    <source>
        <dbReference type="EMBL" id="QCE10853.1"/>
    </source>
</evidence>
<dbReference type="EMBL" id="CP039354">
    <property type="protein sequence ID" value="QCE10853.1"/>
    <property type="molecule type" value="Genomic_DNA"/>
</dbReference>
<sequence length="147" mass="16675">MVRSAAVTTRMVRDGGENGGGTAAAVMEMARWLRRTAGTVRGAAMLMVVSGLVLLRERWRSKLGMECDAVVLRRRAAEVGSASLLRNAKKMVFMEVLWRGCGRRWWCGNSRWLERKLPWWLTEMAAAAVVEGGRETMFRVSCVRWRR</sequence>
<evidence type="ECO:0000256" key="1">
    <source>
        <dbReference type="SAM" id="Phobius"/>
    </source>
</evidence>
<organism evidence="2 3">
    <name type="scientific">Vigna unguiculata</name>
    <name type="common">Cowpea</name>
    <dbReference type="NCBI Taxonomy" id="3917"/>
    <lineage>
        <taxon>Eukaryota</taxon>
        <taxon>Viridiplantae</taxon>
        <taxon>Streptophyta</taxon>
        <taxon>Embryophyta</taxon>
        <taxon>Tracheophyta</taxon>
        <taxon>Spermatophyta</taxon>
        <taxon>Magnoliopsida</taxon>
        <taxon>eudicotyledons</taxon>
        <taxon>Gunneridae</taxon>
        <taxon>Pentapetalae</taxon>
        <taxon>rosids</taxon>
        <taxon>fabids</taxon>
        <taxon>Fabales</taxon>
        <taxon>Fabaceae</taxon>
        <taxon>Papilionoideae</taxon>
        <taxon>50 kb inversion clade</taxon>
        <taxon>NPAAA clade</taxon>
        <taxon>indigoferoid/millettioid clade</taxon>
        <taxon>Phaseoleae</taxon>
        <taxon>Vigna</taxon>
    </lineage>
</organism>
<proteinExistence type="predicted"/>
<reference evidence="2 3" key="1">
    <citation type="submission" date="2019-04" db="EMBL/GenBank/DDBJ databases">
        <title>An improved genome assembly and genetic linkage map for asparagus bean, Vigna unguiculata ssp. sesquipedialis.</title>
        <authorList>
            <person name="Xia Q."/>
            <person name="Zhang R."/>
            <person name="Dong Y."/>
        </authorList>
    </citation>
    <scope>NUCLEOTIDE SEQUENCE [LARGE SCALE GENOMIC DNA]</scope>
    <source>
        <tissue evidence="2">Leaf</tissue>
    </source>
</reference>
<keyword evidence="1" id="KW-1133">Transmembrane helix</keyword>
<protein>
    <submittedName>
        <fullName evidence="2">Uncharacterized protein</fullName>
    </submittedName>
</protein>
<keyword evidence="1" id="KW-0812">Transmembrane</keyword>
<dbReference type="Proteomes" id="UP000501690">
    <property type="component" value="Linkage Group LG10"/>
</dbReference>
<evidence type="ECO:0000313" key="3">
    <source>
        <dbReference type="Proteomes" id="UP000501690"/>
    </source>
</evidence>
<dbReference type="AlphaFoldDB" id="A0A4D6NAH2"/>
<name>A0A4D6NAH2_VIGUN</name>
<keyword evidence="3" id="KW-1185">Reference proteome</keyword>